<evidence type="ECO:0000313" key="10">
    <source>
        <dbReference type="EMBL" id="ARJ70757.1"/>
    </source>
</evidence>
<feature type="domain" description="Mce/MlaD" evidence="9">
    <location>
        <begin position="180"/>
        <end position="235"/>
    </location>
</feature>
<dbReference type="GO" id="GO:0005886">
    <property type="term" value="C:plasma membrane"/>
    <property type="evidence" value="ECO:0007669"/>
    <property type="project" value="UniProtKB-SubCell"/>
</dbReference>
<dbReference type="AlphaFoldDB" id="A0A1W6D0W9"/>
<organism evidence="10 11">
    <name type="scientific">Paracoccus contaminans</name>
    <dbReference type="NCBI Taxonomy" id="1945662"/>
    <lineage>
        <taxon>Bacteria</taxon>
        <taxon>Pseudomonadati</taxon>
        <taxon>Pseudomonadota</taxon>
        <taxon>Alphaproteobacteria</taxon>
        <taxon>Rhodobacterales</taxon>
        <taxon>Paracoccaceae</taxon>
        <taxon>Paracoccus</taxon>
    </lineage>
</organism>
<protein>
    <submittedName>
        <fullName evidence="10">Paraquat-inducible protein B</fullName>
    </submittedName>
</protein>
<dbReference type="KEGG" id="pcon:B0A89_06355"/>
<keyword evidence="4 8" id="KW-0812">Transmembrane</keyword>
<comment type="subcellular location">
    <subcellularLocation>
        <location evidence="1">Cell inner membrane</location>
    </subcellularLocation>
</comment>
<evidence type="ECO:0000256" key="2">
    <source>
        <dbReference type="ARBA" id="ARBA00022475"/>
    </source>
</evidence>
<feature type="compositionally biased region" description="Pro residues" evidence="7">
    <location>
        <begin position="1"/>
        <end position="18"/>
    </location>
</feature>
<reference evidence="10 11" key="1">
    <citation type="submission" date="2017-03" db="EMBL/GenBank/DDBJ databases">
        <title>Genome sequence of Paracoccus contaminans isolated from a water microcosm.</title>
        <authorList>
            <person name="Aurass P."/>
            <person name="Karste S."/>
            <person name="Trost E."/>
            <person name="Glaeser S.P."/>
            <person name="Kaempfer P."/>
            <person name="Flieger A."/>
        </authorList>
    </citation>
    <scope>NUCLEOTIDE SEQUENCE [LARGE SCALE GENOMIC DNA]</scope>
    <source>
        <strain evidence="11">RKI 16-01929T\LMG 29738T\CCM 8701T\CIP 111112T</strain>
    </source>
</reference>
<dbReference type="InterPro" id="IPR003399">
    <property type="entry name" value="Mce/MlaD"/>
</dbReference>
<dbReference type="STRING" id="1945662.B0A89_06355"/>
<dbReference type="Proteomes" id="UP000193017">
    <property type="component" value="Chromosome"/>
</dbReference>
<keyword evidence="6 8" id="KW-0472">Membrane</keyword>
<dbReference type="InterPro" id="IPR051800">
    <property type="entry name" value="PqiA-PqiB_transport"/>
</dbReference>
<evidence type="ECO:0000256" key="6">
    <source>
        <dbReference type="ARBA" id="ARBA00023136"/>
    </source>
</evidence>
<keyword evidence="3" id="KW-0997">Cell inner membrane</keyword>
<evidence type="ECO:0000256" key="8">
    <source>
        <dbReference type="SAM" id="Phobius"/>
    </source>
</evidence>
<evidence type="ECO:0000256" key="4">
    <source>
        <dbReference type="ARBA" id="ARBA00022692"/>
    </source>
</evidence>
<dbReference type="EMBL" id="CP020612">
    <property type="protein sequence ID" value="ARJ70757.1"/>
    <property type="molecule type" value="Genomic_DNA"/>
</dbReference>
<evidence type="ECO:0000256" key="3">
    <source>
        <dbReference type="ARBA" id="ARBA00022519"/>
    </source>
</evidence>
<dbReference type="PANTHER" id="PTHR30462">
    <property type="entry name" value="INTERMEMBRANE TRANSPORT PROTEIN PQIB-RELATED"/>
    <property type="match status" value="1"/>
</dbReference>
<evidence type="ECO:0000313" key="11">
    <source>
        <dbReference type="Proteomes" id="UP000193017"/>
    </source>
</evidence>
<proteinExistence type="predicted"/>
<keyword evidence="11" id="KW-1185">Reference proteome</keyword>
<gene>
    <name evidence="10" type="ORF">B0A89_06355</name>
</gene>
<keyword evidence="2" id="KW-1003">Cell membrane</keyword>
<dbReference type="RefSeq" id="WP_085377422.1">
    <property type="nucleotide sequence ID" value="NZ_CP020612.1"/>
</dbReference>
<dbReference type="Pfam" id="PF02470">
    <property type="entry name" value="MlaD"/>
    <property type="match status" value="3"/>
</dbReference>
<evidence type="ECO:0000256" key="1">
    <source>
        <dbReference type="ARBA" id="ARBA00004533"/>
    </source>
</evidence>
<name>A0A1W6D0W9_9RHOB</name>
<feature type="domain" description="Mce/MlaD" evidence="9">
    <location>
        <begin position="60"/>
        <end position="145"/>
    </location>
</feature>
<accession>A0A1W6D0W9</accession>
<sequence>MTDAPPPERPAPSPPLRPASPIRRTAGRAARAGVSVIWAVPILALLVTLALAWNAYTGRGTLVSVAFGDATGITPGETALKFREITVGKVEAVRFTKDLQRVVVDLRVDKGIAEFIDDDAEFWIVRPQVSAQGISRLDTVLTGAFIEGWWDDKPGSTDKAVHDGLDRAPLTRSNEKGTWYALTSNNAKGMTEGAPIFYRGLAVGRMQNLRLAEGDERVIADVFIESPHDQRLTTATAFWDTSGFSVSLGPQGVALNVQSVSSLVQGGAEFATLSSGGQPVEPGHVFELQPDEQSARKSLFTASPDQELRLSVLLPDAVRGLAEGADVQFQGLTVGRVTGLSVRVAGGAEGQPRQVLQDITIAVSPQRLGLADNATPADALAFLSERVAQGLRARISGSGFLGTSLIVELVDLPSSSPAQIAADAQPFPVIPAAPADSANIAANAQGLMNRIGNLKIEELLKSASDMMDSITAVASSQDTRALPGKLGAAVDKVAGAAGDIGTIAADLKTAGVGPKIGQFADDAAGAAKTIREAAVNLPKMVDSIDAAATSLDEFDWGGISGSAKGVIDDVRAMLGTEDAAQLPRNLSDTLKAASGLLNDLRSGNAAGNLNAALASARRAMDQVAQAANSLPQLSARFQALAARADGVIGAYGERGTFNIETLNAIRSLRRAADNLASLAATIERNPRAFILGR</sequence>
<evidence type="ECO:0000259" key="9">
    <source>
        <dbReference type="Pfam" id="PF02470"/>
    </source>
</evidence>
<feature type="transmembrane region" description="Helical" evidence="8">
    <location>
        <begin position="32"/>
        <end position="53"/>
    </location>
</feature>
<feature type="region of interest" description="Disordered" evidence="7">
    <location>
        <begin position="1"/>
        <end position="24"/>
    </location>
</feature>
<dbReference type="OrthoDB" id="9806984at2"/>
<evidence type="ECO:0000256" key="5">
    <source>
        <dbReference type="ARBA" id="ARBA00022989"/>
    </source>
</evidence>
<dbReference type="PANTHER" id="PTHR30462:SF0">
    <property type="entry name" value="INTERMEMBRANE TRANSPORT PROTEIN YEBT"/>
    <property type="match status" value="1"/>
</dbReference>
<evidence type="ECO:0000256" key="7">
    <source>
        <dbReference type="SAM" id="MobiDB-lite"/>
    </source>
</evidence>
<keyword evidence="5 8" id="KW-1133">Transmembrane helix</keyword>
<feature type="domain" description="Mce/MlaD" evidence="9">
    <location>
        <begin position="309"/>
        <end position="406"/>
    </location>
</feature>